<comment type="cofactor">
    <cofactor evidence="11">
        <name>Zn(2+)</name>
        <dbReference type="ChEBI" id="CHEBI:29105"/>
    </cofactor>
    <text evidence="11">Binds 1 zinc ion per subunit.</text>
</comment>
<dbReference type="PIRSF" id="PIRSF006293">
    <property type="entry name" value="ExsB"/>
    <property type="match status" value="1"/>
</dbReference>
<comment type="similarity">
    <text evidence="8 11">Belongs to the QueC family.</text>
</comment>
<dbReference type="EMBL" id="JAVRHS010000003">
    <property type="protein sequence ID" value="MDT0575825.1"/>
    <property type="molecule type" value="Genomic_DNA"/>
</dbReference>
<dbReference type="PANTHER" id="PTHR42914:SF1">
    <property type="entry name" value="7-CYANO-7-DEAZAGUANINE SYNTHASE"/>
    <property type="match status" value="1"/>
</dbReference>
<protein>
    <recommendedName>
        <fullName evidence="9 11">7-cyano-7-deazaguanine synthase</fullName>
        <ecNumber evidence="9 11">6.3.4.20</ecNumber>
    </recommendedName>
    <alternativeName>
        <fullName evidence="11">7-cyano-7-carbaguanine synthase</fullName>
    </alternativeName>
    <alternativeName>
        <fullName evidence="11">PreQ(0) synthase</fullName>
    </alternativeName>
    <alternativeName>
        <fullName evidence="11">Queuosine biosynthesis protein QueC</fullName>
    </alternativeName>
</protein>
<gene>
    <name evidence="11 12" type="primary">queC</name>
    <name evidence="12" type="ORF">RM533_06465</name>
</gene>
<dbReference type="CDD" id="cd01995">
    <property type="entry name" value="QueC-like"/>
    <property type="match status" value="1"/>
</dbReference>
<keyword evidence="4 11" id="KW-0547">Nucleotide-binding</keyword>
<evidence type="ECO:0000256" key="8">
    <source>
        <dbReference type="ARBA" id="ARBA00037993"/>
    </source>
</evidence>
<dbReference type="InterPro" id="IPR018317">
    <property type="entry name" value="QueC"/>
</dbReference>
<dbReference type="RefSeq" id="WP_311340385.1">
    <property type="nucleotide sequence ID" value="NZ_JAVRHS010000003.1"/>
</dbReference>
<reference evidence="12 13" key="1">
    <citation type="submission" date="2023-09" db="EMBL/GenBank/DDBJ databases">
        <authorList>
            <person name="Rey-Velasco X."/>
        </authorList>
    </citation>
    <scope>NUCLEOTIDE SEQUENCE [LARGE SCALE GENOMIC DNA]</scope>
    <source>
        <strain evidence="12 13">F390</strain>
    </source>
</reference>
<comment type="catalytic activity">
    <reaction evidence="10 11">
        <text>7-carboxy-7-carbaguanine + NH4(+) + 2 ATP = 7-cyano-7-carbaguanine + 2 AMP + 2 diphosphate + 2 H(+)</text>
        <dbReference type="Rhea" id="RHEA:27982"/>
        <dbReference type="ChEBI" id="CHEBI:15378"/>
        <dbReference type="ChEBI" id="CHEBI:28938"/>
        <dbReference type="ChEBI" id="CHEBI:30616"/>
        <dbReference type="ChEBI" id="CHEBI:33019"/>
        <dbReference type="ChEBI" id="CHEBI:45075"/>
        <dbReference type="ChEBI" id="CHEBI:61036"/>
        <dbReference type="ChEBI" id="CHEBI:456215"/>
        <dbReference type="EC" id="6.3.4.20"/>
    </reaction>
</comment>
<feature type="binding site" evidence="11">
    <location>
        <begin position="23"/>
        <end position="33"/>
    </location>
    <ligand>
        <name>ATP</name>
        <dbReference type="ChEBI" id="CHEBI:30616"/>
    </ligand>
</feature>
<keyword evidence="7 11" id="KW-0067">ATP-binding</keyword>
<sequence length="250" mass="26264">MTDSTDKDHDAAGHNGRAAVVLLSGGLDSMVSAALAAEQGFAVSALTIDYGQRNRRELQSARWIAQALGVTRHEFLSLDLGVFGGSALTDDIAVPKDGAGMTLAASPLSASGDAIPVTYVPARNLVFLSLTLAFAETLGAADIFIGVNALDYSGYPDCRPEFIRSFQETANLATRAGTGKTRFNIHAPLQMLTKAQIAAEAFRLDLDPGLSWSCYDPLANGQACGACDSCRLRRRAFAAIGKSDGLAYAS</sequence>
<evidence type="ECO:0000256" key="7">
    <source>
        <dbReference type="ARBA" id="ARBA00022840"/>
    </source>
</evidence>
<comment type="pathway">
    <text evidence="1 11">Purine metabolism; 7-cyano-7-deazaguanine biosynthesis.</text>
</comment>
<keyword evidence="6 11" id="KW-0862">Zinc</keyword>
<dbReference type="NCBIfam" id="TIGR00364">
    <property type="entry name" value="7-cyano-7-deazaguanine synthase QueC"/>
    <property type="match status" value="1"/>
</dbReference>
<comment type="caution">
    <text evidence="12">The sequence shown here is derived from an EMBL/GenBank/DDBJ whole genome shotgun (WGS) entry which is preliminary data.</text>
</comment>
<accession>A0ABU2ZGW1</accession>
<evidence type="ECO:0000256" key="4">
    <source>
        <dbReference type="ARBA" id="ARBA00022741"/>
    </source>
</evidence>
<dbReference type="Gene3D" id="3.40.50.620">
    <property type="entry name" value="HUPs"/>
    <property type="match status" value="1"/>
</dbReference>
<dbReference type="SUPFAM" id="SSF52402">
    <property type="entry name" value="Adenine nucleotide alpha hydrolases-like"/>
    <property type="match status" value="1"/>
</dbReference>
<keyword evidence="2 11" id="KW-0436">Ligase</keyword>
<evidence type="ECO:0000256" key="9">
    <source>
        <dbReference type="ARBA" id="ARBA00039149"/>
    </source>
</evidence>
<keyword evidence="3 11" id="KW-0479">Metal-binding</keyword>
<evidence type="ECO:0000256" key="6">
    <source>
        <dbReference type="ARBA" id="ARBA00022833"/>
    </source>
</evidence>
<evidence type="ECO:0000313" key="12">
    <source>
        <dbReference type="EMBL" id="MDT0575825.1"/>
    </source>
</evidence>
<dbReference type="Proteomes" id="UP001259803">
    <property type="component" value="Unassembled WGS sequence"/>
</dbReference>
<evidence type="ECO:0000256" key="11">
    <source>
        <dbReference type="HAMAP-Rule" id="MF_01633"/>
    </source>
</evidence>
<feature type="binding site" evidence="11">
    <location>
        <position position="224"/>
    </location>
    <ligand>
        <name>Zn(2+)</name>
        <dbReference type="ChEBI" id="CHEBI:29105"/>
    </ligand>
</feature>
<evidence type="ECO:0000313" key="13">
    <source>
        <dbReference type="Proteomes" id="UP001259803"/>
    </source>
</evidence>
<evidence type="ECO:0000256" key="10">
    <source>
        <dbReference type="ARBA" id="ARBA00047890"/>
    </source>
</evidence>
<keyword evidence="13" id="KW-1185">Reference proteome</keyword>
<feature type="binding site" evidence="11">
    <location>
        <position position="227"/>
    </location>
    <ligand>
        <name>Zn(2+)</name>
        <dbReference type="ChEBI" id="CHEBI:29105"/>
    </ligand>
</feature>
<keyword evidence="5 11" id="KW-0671">Queuosine biosynthesis</keyword>
<dbReference type="InterPro" id="IPR014729">
    <property type="entry name" value="Rossmann-like_a/b/a_fold"/>
</dbReference>
<evidence type="ECO:0000256" key="3">
    <source>
        <dbReference type="ARBA" id="ARBA00022723"/>
    </source>
</evidence>
<dbReference type="EC" id="6.3.4.20" evidence="9 11"/>
<evidence type="ECO:0000256" key="1">
    <source>
        <dbReference type="ARBA" id="ARBA00005061"/>
    </source>
</evidence>
<feature type="binding site" evidence="11">
    <location>
        <position position="214"/>
    </location>
    <ligand>
        <name>Zn(2+)</name>
        <dbReference type="ChEBI" id="CHEBI:29105"/>
    </ligand>
</feature>
<proteinExistence type="inferred from homology"/>
<dbReference type="HAMAP" id="MF_01633">
    <property type="entry name" value="QueC"/>
    <property type="match status" value="1"/>
</dbReference>
<dbReference type="GO" id="GO:0016874">
    <property type="term" value="F:ligase activity"/>
    <property type="evidence" value="ECO:0007669"/>
    <property type="project" value="UniProtKB-KW"/>
</dbReference>
<dbReference type="Pfam" id="PF06508">
    <property type="entry name" value="QueC"/>
    <property type="match status" value="1"/>
</dbReference>
<evidence type="ECO:0000256" key="2">
    <source>
        <dbReference type="ARBA" id="ARBA00022598"/>
    </source>
</evidence>
<name>A0ABU2ZGW1_9SPHN</name>
<comment type="function">
    <text evidence="11">Catalyzes the ATP-dependent conversion of 7-carboxy-7-deazaguanine (CDG) to 7-cyano-7-deazaguanine (preQ(0)).</text>
</comment>
<dbReference type="PANTHER" id="PTHR42914">
    <property type="entry name" value="7-CYANO-7-DEAZAGUANINE SYNTHASE"/>
    <property type="match status" value="1"/>
</dbReference>
<evidence type="ECO:0000256" key="5">
    <source>
        <dbReference type="ARBA" id="ARBA00022785"/>
    </source>
</evidence>
<feature type="binding site" evidence="11">
    <location>
        <position position="230"/>
    </location>
    <ligand>
        <name>Zn(2+)</name>
        <dbReference type="ChEBI" id="CHEBI:29105"/>
    </ligand>
</feature>
<organism evidence="12 13">
    <name type="scientific">Croceicoccus esteveae</name>
    <dbReference type="NCBI Taxonomy" id="3075597"/>
    <lineage>
        <taxon>Bacteria</taxon>
        <taxon>Pseudomonadati</taxon>
        <taxon>Pseudomonadota</taxon>
        <taxon>Alphaproteobacteria</taxon>
        <taxon>Sphingomonadales</taxon>
        <taxon>Erythrobacteraceae</taxon>
        <taxon>Croceicoccus</taxon>
    </lineage>
</organism>